<dbReference type="GO" id="GO:0008970">
    <property type="term" value="F:phospholipase A1 activity"/>
    <property type="evidence" value="ECO:0007669"/>
    <property type="project" value="UniProtKB-EC"/>
</dbReference>
<keyword evidence="11 20" id="KW-0732">Signal</keyword>
<evidence type="ECO:0000313" key="21">
    <source>
        <dbReference type="EMBL" id="PTU30755.1"/>
    </source>
</evidence>
<dbReference type="Pfam" id="PF02253">
    <property type="entry name" value="PLA1"/>
    <property type="match status" value="1"/>
</dbReference>
<protein>
    <recommendedName>
        <fullName evidence="7 20">Phospholipase A1</fullName>
        <ecNumber evidence="5 20">3.1.1.32</ecNumber>
        <ecNumber evidence="6 20">3.1.1.4</ecNumber>
    </recommendedName>
    <alternativeName>
        <fullName evidence="20">Phosphatidylcholine 1-acylhydrolase</fullName>
    </alternativeName>
</protein>
<dbReference type="EC" id="3.1.1.32" evidence="5 20"/>
<keyword evidence="9" id="KW-0812">Transmembrane</keyword>
<comment type="function">
    <text evidence="20">Hydrolysis of phosphatidylcholine with phospholipase A2 (EC 3.1.1.4) and phospholipase A1 (EC 3.1.1.32) activities.</text>
</comment>
<dbReference type="OrthoDB" id="188433at2"/>
<evidence type="ECO:0000256" key="17">
    <source>
        <dbReference type="ARBA" id="ARBA00023237"/>
    </source>
</evidence>
<feature type="binding site" description="in dimeric form" evidence="19">
    <location>
        <position position="183"/>
    </location>
    <ligand>
        <name>Ca(2+)</name>
        <dbReference type="ChEBI" id="CHEBI:29108"/>
        <label>1</label>
    </ligand>
</feature>
<dbReference type="GO" id="GO:0046872">
    <property type="term" value="F:metal ion binding"/>
    <property type="evidence" value="ECO:0007669"/>
    <property type="project" value="UniProtKB-KW"/>
</dbReference>
<dbReference type="GO" id="GO:0009279">
    <property type="term" value="C:cell outer membrane"/>
    <property type="evidence" value="ECO:0007669"/>
    <property type="project" value="UniProtKB-SubCell"/>
</dbReference>
<feature type="binding site" description="in dimeric form" evidence="19">
    <location>
        <position position="139"/>
    </location>
    <ligand>
        <name>Ca(2+)</name>
        <dbReference type="ChEBI" id="CHEBI:29108"/>
        <label>1</label>
    </ligand>
</feature>
<evidence type="ECO:0000313" key="22">
    <source>
        <dbReference type="Proteomes" id="UP000244248"/>
    </source>
</evidence>
<evidence type="ECO:0000256" key="9">
    <source>
        <dbReference type="ARBA" id="ARBA00022692"/>
    </source>
</evidence>
<evidence type="ECO:0000256" key="15">
    <source>
        <dbReference type="ARBA" id="ARBA00023098"/>
    </source>
</evidence>
<comment type="cofactor">
    <cofactor evidence="20">
        <name>Ca(2+)</name>
        <dbReference type="ChEBI" id="CHEBI:29108"/>
    </cofactor>
    <text evidence="20">Binds 1 Ca(2+) ion per monomer. In the dimeric form the Ca(2+) is bound by different amino acids with binding of each Ca(2+) shared with ligands coming from each monomer. The Ca(2+) ion may have a role in catalysis.</text>
</comment>
<comment type="caution">
    <text evidence="21">The sequence shown here is derived from an EMBL/GenBank/DDBJ whole genome shotgun (WGS) entry which is preliminary data.</text>
</comment>
<evidence type="ECO:0000256" key="14">
    <source>
        <dbReference type="ARBA" id="ARBA00022963"/>
    </source>
</evidence>
<evidence type="ECO:0000256" key="1">
    <source>
        <dbReference type="ARBA" id="ARBA00000111"/>
    </source>
</evidence>
<dbReference type="GO" id="GO:0004623">
    <property type="term" value="F:phospholipase A2 activity"/>
    <property type="evidence" value="ECO:0007669"/>
    <property type="project" value="UniProtKB-EC"/>
</dbReference>
<keyword evidence="14 20" id="KW-0442">Lipid degradation</keyword>
<feature type="signal peptide" evidence="20">
    <location>
        <begin position="1"/>
        <end position="21"/>
    </location>
</feature>
<dbReference type="PANTHER" id="PTHR40457:SF1">
    <property type="entry name" value="PHOSPHOLIPASE A1"/>
    <property type="match status" value="1"/>
</dbReference>
<sequence>MKAFLPSMMLTVLLISPAAWAEDASPSAPAPASAPIPVTPDIAPQTALAAAPEEQHEDRSNYLQNFRQDSDEYVLTSTARGLSPHRSMYLLPYSYSQHYDGSRAEVVFQISGKQRLFGTNFYLGYTQRSFWQMYNKKDSSPFRETVYNPEVFYRWTPKVDWLNKWGSDFGFEHESNGRDLPDSRSWNRIYIAPFQSKGKYLVYLKFWYRMPEKKKTSPTDTEGDDNPDIERFMGHAEFQVQRQFFGDHIAHVTLRNNFATGKGAVALNYSIPSNDGSVFFCLNFFNGYGESLLDYNRSVTRIGLGVMVTR</sequence>
<feature type="chain" id="PRO_5019615867" description="Phospholipase A1" evidence="20">
    <location>
        <begin position="22"/>
        <end position="310"/>
    </location>
</feature>
<evidence type="ECO:0000256" key="13">
    <source>
        <dbReference type="ARBA" id="ARBA00022837"/>
    </source>
</evidence>
<evidence type="ECO:0000256" key="11">
    <source>
        <dbReference type="ARBA" id="ARBA00022729"/>
    </source>
</evidence>
<keyword evidence="10 19" id="KW-0479">Metal-binding</keyword>
<evidence type="ECO:0000256" key="6">
    <source>
        <dbReference type="ARBA" id="ARBA00013278"/>
    </source>
</evidence>
<dbReference type="PANTHER" id="PTHR40457">
    <property type="entry name" value="PHOSPHOLIPASE A1"/>
    <property type="match status" value="1"/>
</dbReference>
<dbReference type="AlphaFoldDB" id="A0A2T5MDU8"/>
<evidence type="ECO:0000256" key="20">
    <source>
        <dbReference type="RuleBase" id="RU366027"/>
    </source>
</evidence>
<keyword evidence="12 20" id="KW-0378">Hydrolase</keyword>
<proteinExistence type="inferred from homology"/>
<evidence type="ECO:0000256" key="5">
    <source>
        <dbReference type="ARBA" id="ARBA00013179"/>
    </source>
</evidence>
<dbReference type="InterPro" id="IPR036541">
    <property type="entry name" value="PLipase_A1_sf"/>
</dbReference>
<feature type="active site" description="Proton acceptor" evidence="18">
    <location>
        <position position="173"/>
    </location>
</feature>
<accession>A0A2T5MDU8</accession>
<feature type="binding site" description="in dimeric form" evidence="19">
    <location>
        <position position="225"/>
    </location>
    <ligand>
        <name>Ca(2+)</name>
        <dbReference type="ChEBI" id="CHEBI:29108"/>
        <label>1</label>
    </ligand>
</feature>
<dbReference type="Proteomes" id="UP000244248">
    <property type="component" value="Unassembled WGS sequence"/>
</dbReference>
<evidence type="ECO:0000256" key="18">
    <source>
        <dbReference type="PIRSR" id="PIRSR603187-1"/>
    </source>
</evidence>
<dbReference type="EC" id="3.1.1.4" evidence="6 20"/>
<evidence type="ECO:0000256" key="3">
    <source>
        <dbReference type="ARBA" id="ARBA00010525"/>
    </source>
</evidence>
<evidence type="ECO:0000256" key="4">
    <source>
        <dbReference type="ARBA" id="ARBA00011702"/>
    </source>
</evidence>
<evidence type="ECO:0000256" key="12">
    <source>
        <dbReference type="ARBA" id="ARBA00022801"/>
    </source>
</evidence>
<keyword evidence="8" id="KW-1134">Transmembrane beta strand</keyword>
<dbReference type="Gene3D" id="2.40.230.10">
    <property type="entry name" value="Phospholipase A1"/>
    <property type="match status" value="1"/>
</dbReference>
<keyword evidence="17 20" id="KW-0998">Cell outer membrane</keyword>
<evidence type="ECO:0000256" key="19">
    <source>
        <dbReference type="PIRSR" id="PIRSR603187-2"/>
    </source>
</evidence>
<keyword evidence="16" id="KW-0472">Membrane</keyword>
<comment type="similarity">
    <text evidence="3 20">Belongs to the phospholipase A1 family.</text>
</comment>
<comment type="catalytic activity">
    <reaction evidence="2 20">
        <text>a 1,2-diacyl-sn-glycero-3-phosphocholine + H2O = a 1-acyl-sn-glycero-3-phosphocholine + a fatty acid + H(+)</text>
        <dbReference type="Rhea" id="RHEA:15801"/>
        <dbReference type="ChEBI" id="CHEBI:15377"/>
        <dbReference type="ChEBI" id="CHEBI:15378"/>
        <dbReference type="ChEBI" id="CHEBI:28868"/>
        <dbReference type="ChEBI" id="CHEBI:57643"/>
        <dbReference type="ChEBI" id="CHEBI:58168"/>
        <dbReference type="EC" id="3.1.1.4"/>
    </reaction>
</comment>
<feature type="binding site" description="in dimeric form" evidence="19">
    <location>
        <position position="178"/>
    </location>
    <ligand>
        <name>Ca(2+)</name>
        <dbReference type="ChEBI" id="CHEBI:29108"/>
        <label>1</label>
    </ligand>
</feature>
<evidence type="ECO:0000256" key="7">
    <source>
        <dbReference type="ARBA" id="ARBA00021726"/>
    </source>
</evidence>
<name>A0A2T5MDU8_9GAMM</name>
<gene>
    <name evidence="21" type="ORF">CJD38_14810</name>
</gene>
<dbReference type="InterPro" id="IPR003187">
    <property type="entry name" value="PLipase_A1"/>
</dbReference>
<dbReference type="GO" id="GO:0016042">
    <property type="term" value="P:lipid catabolic process"/>
    <property type="evidence" value="ECO:0007669"/>
    <property type="project" value="UniProtKB-KW"/>
</dbReference>
<evidence type="ECO:0000256" key="10">
    <source>
        <dbReference type="ARBA" id="ARBA00022723"/>
    </source>
</evidence>
<comment type="subunit">
    <text evidence="4 20">Homodimer; dimerization is reversible, and the dimeric form is the active one.</text>
</comment>
<comment type="subcellular location">
    <subcellularLocation>
        <location evidence="20">Cell outer membrane</location>
        <topology evidence="20">Multi-pass membrane protein</topology>
    </subcellularLocation>
    <text evidence="20">One of the very few enzymes located there.</text>
</comment>
<dbReference type="PRINTS" id="PR01486">
    <property type="entry name" value="PHPHLIPASEA1"/>
</dbReference>
<feature type="active site" description="Nucleophile" evidence="18">
    <location>
        <position position="175"/>
    </location>
</feature>
<evidence type="ECO:0000256" key="2">
    <source>
        <dbReference type="ARBA" id="ARBA00001604"/>
    </source>
</evidence>
<dbReference type="EMBL" id="QANS01000005">
    <property type="protein sequence ID" value="PTU30755.1"/>
    <property type="molecule type" value="Genomic_DNA"/>
</dbReference>
<keyword evidence="22" id="KW-1185">Reference proteome</keyword>
<reference evidence="21 22" key="1">
    <citation type="submission" date="2018-04" db="EMBL/GenBank/DDBJ databases">
        <title>Novel species isolated from glacier.</title>
        <authorList>
            <person name="Liu Q."/>
            <person name="Xin Y.-H."/>
        </authorList>
    </citation>
    <scope>NUCLEOTIDE SEQUENCE [LARGE SCALE GENOMIC DNA]</scope>
    <source>
        <strain evidence="21 22">GT1R17</strain>
    </source>
</reference>
<organism evidence="21 22">
    <name type="scientific">Stenotrophobium rhamnosiphilum</name>
    <dbReference type="NCBI Taxonomy" id="2029166"/>
    <lineage>
        <taxon>Bacteria</taxon>
        <taxon>Pseudomonadati</taxon>
        <taxon>Pseudomonadota</taxon>
        <taxon>Gammaproteobacteria</taxon>
        <taxon>Nevskiales</taxon>
        <taxon>Nevskiaceae</taxon>
        <taxon>Stenotrophobium</taxon>
    </lineage>
</organism>
<dbReference type="SUPFAM" id="SSF56931">
    <property type="entry name" value="Outer membrane phospholipase A (OMPLA)"/>
    <property type="match status" value="1"/>
</dbReference>
<evidence type="ECO:0000256" key="16">
    <source>
        <dbReference type="ARBA" id="ARBA00023136"/>
    </source>
</evidence>
<keyword evidence="13 19" id="KW-0106">Calcium</keyword>
<evidence type="ECO:0000256" key="8">
    <source>
        <dbReference type="ARBA" id="ARBA00022452"/>
    </source>
</evidence>
<comment type="catalytic activity">
    <reaction evidence="1 20">
        <text>a 1,2-diacyl-sn-glycero-3-phosphocholine + H2O = a 2-acyl-sn-glycero-3-phosphocholine + a fatty acid + H(+)</text>
        <dbReference type="Rhea" id="RHEA:18689"/>
        <dbReference type="ChEBI" id="CHEBI:15377"/>
        <dbReference type="ChEBI" id="CHEBI:15378"/>
        <dbReference type="ChEBI" id="CHEBI:28868"/>
        <dbReference type="ChEBI" id="CHEBI:57643"/>
        <dbReference type="ChEBI" id="CHEBI:57875"/>
        <dbReference type="EC" id="3.1.1.32"/>
    </reaction>
</comment>
<keyword evidence="15 20" id="KW-0443">Lipid metabolism</keyword>